<name>A0A7X6R6H8_9NOCA</name>
<dbReference type="PANTHER" id="PTHR30137">
    <property type="entry name" value="LUCIFERASE-LIKE MONOOXYGENASE"/>
    <property type="match status" value="1"/>
</dbReference>
<evidence type="ECO:0000313" key="3">
    <source>
        <dbReference type="EMBL" id="NKY30579.1"/>
    </source>
</evidence>
<dbReference type="InterPro" id="IPR036661">
    <property type="entry name" value="Luciferase-like_sf"/>
</dbReference>
<keyword evidence="4" id="KW-1185">Reference proteome</keyword>
<dbReference type="Proteomes" id="UP000540698">
    <property type="component" value="Unassembled WGS sequence"/>
</dbReference>
<dbReference type="Gene3D" id="3.20.20.30">
    <property type="entry name" value="Luciferase-like domain"/>
    <property type="match status" value="1"/>
</dbReference>
<dbReference type="RefSeq" id="WP_062971749.1">
    <property type="nucleotide sequence ID" value="NZ_JAAXOS010000018.1"/>
</dbReference>
<dbReference type="InterPro" id="IPR019949">
    <property type="entry name" value="CmoO-like"/>
</dbReference>
<dbReference type="FunFam" id="3.20.20.30:FF:000002">
    <property type="entry name" value="LLM class flavin-dependent oxidoreductase"/>
    <property type="match status" value="1"/>
</dbReference>
<proteinExistence type="predicted"/>
<dbReference type="GO" id="GO:0005829">
    <property type="term" value="C:cytosol"/>
    <property type="evidence" value="ECO:0007669"/>
    <property type="project" value="TreeGrafter"/>
</dbReference>
<accession>A0A7X6R6H8</accession>
<dbReference type="AlphaFoldDB" id="A0A7X6R6H8"/>
<dbReference type="EMBL" id="JAAXOS010000018">
    <property type="protein sequence ID" value="NKY30579.1"/>
    <property type="molecule type" value="Genomic_DNA"/>
</dbReference>
<comment type="caution">
    <text evidence="3">The sequence shown here is derived from an EMBL/GenBank/DDBJ whole genome shotgun (WGS) entry which is preliminary data.</text>
</comment>
<dbReference type="PANTHER" id="PTHR30137:SF6">
    <property type="entry name" value="LUCIFERASE-LIKE MONOOXYGENASE"/>
    <property type="match status" value="1"/>
</dbReference>
<reference evidence="3 4" key="1">
    <citation type="submission" date="2020-04" db="EMBL/GenBank/DDBJ databases">
        <title>MicrobeNet Type strains.</title>
        <authorList>
            <person name="Nicholson A.C."/>
        </authorList>
    </citation>
    <scope>NUCLEOTIDE SEQUENCE [LARGE SCALE GENOMIC DNA]</scope>
    <source>
        <strain evidence="3 4">DSM 44956</strain>
    </source>
</reference>
<evidence type="ECO:0000313" key="4">
    <source>
        <dbReference type="Proteomes" id="UP000540698"/>
    </source>
</evidence>
<dbReference type="InterPro" id="IPR050766">
    <property type="entry name" value="Bact_Lucif_Oxidored"/>
</dbReference>
<dbReference type="NCBIfam" id="TIGR03558">
    <property type="entry name" value="oxido_grp_1"/>
    <property type="match status" value="1"/>
</dbReference>
<feature type="domain" description="Luciferase-like" evidence="2">
    <location>
        <begin position="9"/>
        <end position="271"/>
    </location>
</feature>
<organism evidence="3 4">
    <name type="scientific">Nocardia gamkensis</name>
    <dbReference type="NCBI Taxonomy" id="352869"/>
    <lineage>
        <taxon>Bacteria</taxon>
        <taxon>Bacillati</taxon>
        <taxon>Actinomycetota</taxon>
        <taxon>Actinomycetes</taxon>
        <taxon>Mycobacteriales</taxon>
        <taxon>Nocardiaceae</taxon>
        <taxon>Nocardia</taxon>
    </lineage>
</organism>
<dbReference type="InterPro" id="IPR011251">
    <property type="entry name" value="Luciferase-like_dom"/>
</dbReference>
<dbReference type="CDD" id="cd00347">
    <property type="entry name" value="Flavin_utilizing_monoxygenases"/>
    <property type="match status" value="1"/>
</dbReference>
<dbReference type="SUPFAM" id="SSF51679">
    <property type="entry name" value="Bacterial luciferase-like"/>
    <property type="match status" value="1"/>
</dbReference>
<protein>
    <submittedName>
        <fullName evidence="3">LLM class flavin-dependent oxidoreductase</fullName>
    </submittedName>
</protein>
<gene>
    <name evidence="3" type="ORF">HGB38_30835</name>
</gene>
<dbReference type="Pfam" id="PF00296">
    <property type="entry name" value="Bac_luciferase"/>
    <property type="match status" value="1"/>
</dbReference>
<evidence type="ECO:0000259" key="2">
    <source>
        <dbReference type="Pfam" id="PF00296"/>
    </source>
</evidence>
<dbReference type="GO" id="GO:0016705">
    <property type="term" value="F:oxidoreductase activity, acting on paired donors, with incorporation or reduction of molecular oxygen"/>
    <property type="evidence" value="ECO:0007669"/>
    <property type="project" value="InterPro"/>
</dbReference>
<evidence type="ECO:0000256" key="1">
    <source>
        <dbReference type="ARBA" id="ARBA00007789"/>
    </source>
</evidence>
<sequence length="340" mass="36345">MNLLREVRISVLDTAPITQGSNATTALRNSVELAQLADGLGYHRYWVPEHHGMSGVASAAPAVIAGRVASVTRRIRVGSGGVMLPNHAPVVIAEQFGTLEAFHPGRIDLGLGRALGGPRAIADRVRSEHDRTAESFEDQVLELLALFDARGRAAAVPAVGNRPEIWMLGSSDYTARIAGSLGLPFAAAHHLKPMNTVEAVRTYSQTFQPSSICPTPRISISVAVIVADSDEQAQWLAGSLRMKIARRRQGKPIQLPSPRTAEAHGYAENRKTDDELTGVFVGGISTVLPQLQALVDATGADELLVKTDLYSPSDRCKSYELLMNSETYPLTAVGSSPASP</sequence>
<comment type="similarity">
    <text evidence="1">To bacterial alkanal monooxygenase alpha and beta chains.</text>
</comment>